<evidence type="ECO:0000313" key="2">
    <source>
        <dbReference type="EMBL" id="HHR92193.1"/>
    </source>
</evidence>
<keyword evidence="1" id="KW-0472">Membrane</keyword>
<protein>
    <submittedName>
        <fullName evidence="2">Uncharacterized protein</fullName>
    </submittedName>
</protein>
<reference evidence="2" key="1">
    <citation type="journal article" date="2020" name="mSystems">
        <title>Genome- and Community-Level Interaction Insights into Carbon Utilization and Element Cycling Functions of Hydrothermarchaeota in Hydrothermal Sediment.</title>
        <authorList>
            <person name="Zhou Z."/>
            <person name="Liu Y."/>
            <person name="Xu W."/>
            <person name="Pan J."/>
            <person name="Luo Z.H."/>
            <person name="Li M."/>
        </authorList>
    </citation>
    <scope>NUCLEOTIDE SEQUENCE [LARGE SCALE GENOMIC DNA]</scope>
    <source>
        <strain evidence="2">SpSt-1042</strain>
    </source>
</reference>
<feature type="transmembrane region" description="Helical" evidence="1">
    <location>
        <begin position="45"/>
        <end position="65"/>
    </location>
</feature>
<sequence length="76" mass="8768">MTKGDRLPPYFVDYMDERFKRIEDILSPMVKKVEEHDKWIEGFEARIGVIVSILGGLFALAFTLVKDVVANILKVR</sequence>
<organism evidence="2">
    <name type="scientific">candidate division CPR3 bacterium</name>
    <dbReference type="NCBI Taxonomy" id="2268181"/>
    <lineage>
        <taxon>Bacteria</taxon>
        <taxon>Bacteria division CPR3</taxon>
    </lineage>
</organism>
<accession>A0A7C5YR62</accession>
<dbReference type="EMBL" id="DRVY01000049">
    <property type="protein sequence ID" value="HHR92193.1"/>
    <property type="molecule type" value="Genomic_DNA"/>
</dbReference>
<name>A0A7C5YR62_UNCC3</name>
<keyword evidence="1" id="KW-0812">Transmembrane</keyword>
<evidence type="ECO:0000256" key="1">
    <source>
        <dbReference type="SAM" id="Phobius"/>
    </source>
</evidence>
<proteinExistence type="predicted"/>
<dbReference type="AlphaFoldDB" id="A0A7C5YR62"/>
<keyword evidence="1" id="KW-1133">Transmembrane helix</keyword>
<gene>
    <name evidence="2" type="ORF">ENL96_01640</name>
</gene>
<comment type="caution">
    <text evidence="2">The sequence shown here is derived from an EMBL/GenBank/DDBJ whole genome shotgun (WGS) entry which is preliminary data.</text>
</comment>